<dbReference type="Pfam" id="PF11907">
    <property type="entry name" value="DUF3427"/>
    <property type="match status" value="1"/>
</dbReference>
<dbReference type="GO" id="GO:0005524">
    <property type="term" value="F:ATP binding"/>
    <property type="evidence" value="ECO:0007669"/>
    <property type="project" value="InterPro"/>
</dbReference>
<dbReference type="EC" id="3.6.4.-" evidence="3"/>
<dbReference type="Pfam" id="PF04851">
    <property type="entry name" value="ResIII"/>
    <property type="match status" value="1"/>
</dbReference>
<dbReference type="CDD" id="cd18799">
    <property type="entry name" value="SF2_C_EcoAI-like"/>
    <property type="match status" value="1"/>
</dbReference>
<proteinExistence type="predicted"/>
<dbReference type="Pfam" id="PF26350">
    <property type="entry name" value="DUF8090"/>
    <property type="match status" value="1"/>
</dbReference>
<dbReference type="RefSeq" id="WP_047252809.1">
    <property type="nucleotide sequence ID" value="NZ_CP011545.1"/>
</dbReference>
<evidence type="ECO:0000259" key="2">
    <source>
        <dbReference type="PROSITE" id="PS51194"/>
    </source>
</evidence>
<protein>
    <submittedName>
        <fullName evidence="3">DNA/RNA helicase, superfamily II</fullName>
        <ecNumber evidence="3">3.6.4.-</ecNumber>
    </submittedName>
</protein>
<evidence type="ECO:0000313" key="4">
    <source>
        <dbReference type="Proteomes" id="UP000035540"/>
    </source>
</evidence>
<dbReference type="SMART" id="SM00487">
    <property type="entry name" value="DEXDc"/>
    <property type="match status" value="1"/>
</dbReference>
<feature type="domain" description="Helicase ATP-binding" evidence="1">
    <location>
        <begin position="229"/>
        <end position="381"/>
    </location>
</feature>
<keyword evidence="3" id="KW-0347">Helicase</keyword>
<evidence type="ECO:0000259" key="1">
    <source>
        <dbReference type="PROSITE" id="PS51192"/>
    </source>
</evidence>
<reference evidence="4" key="2">
    <citation type="submission" date="2015-05" db="EMBL/GenBank/DDBJ databases">
        <title>Complete genome sequence of Corynebacterium testudinoris DSM 44614, recovered from necrotic lesions in the mouth of a tortoise.</title>
        <authorList>
            <person name="Ruckert C."/>
            <person name="Albersmeier A."/>
            <person name="Winkler A."/>
            <person name="Tauch A."/>
        </authorList>
    </citation>
    <scope>NUCLEOTIDE SEQUENCE [LARGE SCALE GENOMIC DNA]</scope>
    <source>
        <strain evidence="4">DSM 44614</strain>
    </source>
</reference>
<dbReference type="Gene3D" id="3.30.870.10">
    <property type="entry name" value="Endonuclease Chain A"/>
    <property type="match status" value="1"/>
</dbReference>
<sequence length="977" mass="110313">MIPPPRSIARDVEFGFLDGSLPADQLHNPVLISNTDDNTMLRAIREELSNSSHFIFSVAFITSSGLAILKQALHEFPGTGEIITSRYLDFNEPDVFRELLNLDRVTVHVHPDIEDGFHAKGYIFHHGFGVTAIVGSSNLTDSALVVNQEWNLRFSALPGGHIVDQLDRAVHKQRDRAQPLSLEWITTYEQSRRPRTIMAQSDHLVDVTDDQHVIVPNMMQSAALEALGNVVDAGEKRAVIISATGTGKTILAALAARKAQPQRLLFVVHREQILTKASEEFRRVLGAPTSDFGFYVGGRKQLDAKYVFATYQSLSRPDTLPTIDPRAFDYIIIDEVHRAGAESYRRLLDHFQPQFLLGLTATPERTDGFNIFELFDYNVPFEIRLQDALRSKMLVPFHYYGISDFTDSRGRVPHDVSSLEELLSDDRIDYLLEMLRVYGYPRGVRGLIFCSRTQEAIRLSTSLNQRYVNGQLLRTVALTGADSEAAREDAIAKLESGELDYVLTVDIFNEGIDIPSVNQIVMLRGTQSSIIFTQQLGRGLRKAAGKDHLRVIDFIGNYANNYLIPIALTGDNSANKESVREKIVRTRAEGLTLGTSSVNFDRIAQSRILDALAKARLAGKREFKEAILNLQYRLGQIPLLIDFARFDTIDPYLLASKYSNYWSLLHSFKLTDIGPTPQEEHYLKFLSTELLNGFRPHELLLIKELLESGPLSRTAFQQHLKQLGTSHSDDVLDSTERVLTLDFFGARRRNQYGAISFLSIDGDSYALDPTFKSLYFAYREGGDRAHTAQSFRSHVDDILSTALYLNEARHSWNGDLVIGNRYSRKDACRLLLWEKNQESTLFGYKVDTVTSTCPIFVTYHKDPDVSASTRYEDEFASPRLMKWFSKNDRTLDSSELTPIITNEVPLHLFVKKSDSDGLDFFYLGEADSTDPRQTTMVGTDDKIHDVVTMGLHLESEVERGLYEYLVENSGLPRSHIE</sequence>
<dbReference type="AlphaFoldDB" id="A0A0G3H6S0"/>
<dbReference type="InterPro" id="IPR014001">
    <property type="entry name" value="Helicase_ATP-bd"/>
</dbReference>
<dbReference type="SUPFAM" id="SSF52540">
    <property type="entry name" value="P-loop containing nucleoside triphosphate hydrolases"/>
    <property type="match status" value="1"/>
</dbReference>
<dbReference type="GO" id="GO:0005829">
    <property type="term" value="C:cytosol"/>
    <property type="evidence" value="ECO:0007669"/>
    <property type="project" value="TreeGrafter"/>
</dbReference>
<dbReference type="Pfam" id="PF00271">
    <property type="entry name" value="Helicase_C"/>
    <property type="match status" value="1"/>
</dbReference>
<keyword evidence="3" id="KW-0378">Hydrolase</keyword>
<dbReference type="InterPro" id="IPR006935">
    <property type="entry name" value="Helicase/UvrB_N"/>
</dbReference>
<dbReference type="Proteomes" id="UP000035540">
    <property type="component" value="Chromosome"/>
</dbReference>
<keyword evidence="4" id="KW-1185">Reference proteome</keyword>
<dbReference type="InterPro" id="IPR050742">
    <property type="entry name" value="Helicase_Restrict-Modif_Enz"/>
</dbReference>
<gene>
    <name evidence="3" type="ORF">CTEST_05015</name>
</gene>
<dbReference type="PANTHER" id="PTHR47396">
    <property type="entry name" value="TYPE I RESTRICTION ENZYME ECOKI R PROTEIN"/>
    <property type="match status" value="1"/>
</dbReference>
<dbReference type="GO" id="GO:0004386">
    <property type="term" value="F:helicase activity"/>
    <property type="evidence" value="ECO:0007669"/>
    <property type="project" value="UniProtKB-KW"/>
</dbReference>
<dbReference type="PROSITE" id="PS51194">
    <property type="entry name" value="HELICASE_CTER"/>
    <property type="match status" value="1"/>
</dbReference>
<dbReference type="CDD" id="cd09204">
    <property type="entry name" value="PLDc_N_DEXD_b2"/>
    <property type="match status" value="1"/>
</dbReference>
<dbReference type="InterPro" id="IPR001650">
    <property type="entry name" value="Helicase_C-like"/>
</dbReference>
<name>A0A0G3H6S0_9CORY</name>
<evidence type="ECO:0000313" key="3">
    <source>
        <dbReference type="EMBL" id="AKK08450.1"/>
    </source>
</evidence>
<dbReference type="InterPro" id="IPR021835">
    <property type="entry name" value="DUF3427"/>
</dbReference>
<dbReference type="SMART" id="SM00490">
    <property type="entry name" value="HELICc"/>
    <property type="match status" value="1"/>
</dbReference>
<keyword evidence="3" id="KW-0547">Nucleotide-binding</keyword>
<organism evidence="3 4">
    <name type="scientific">Corynebacterium testudinoris</name>
    <dbReference type="NCBI Taxonomy" id="136857"/>
    <lineage>
        <taxon>Bacteria</taxon>
        <taxon>Bacillati</taxon>
        <taxon>Actinomycetota</taxon>
        <taxon>Actinomycetes</taxon>
        <taxon>Mycobacteriales</taxon>
        <taxon>Corynebacteriaceae</taxon>
        <taxon>Corynebacterium</taxon>
    </lineage>
</organism>
<dbReference type="InterPro" id="IPR058403">
    <property type="entry name" value="DUF8090"/>
</dbReference>
<dbReference type="SUPFAM" id="SSF56024">
    <property type="entry name" value="Phospholipase D/nuclease"/>
    <property type="match status" value="1"/>
</dbReference>
<dbReference type="EMBL" id="CP011545">
    <property type="protein sequence ID" value="AKK08450.1"/>
    <property type="molecule type" value="Genomic_DNA"/>
</dbReference>
<reference evidence="3 4" key="1">
    <citation type="journal article" date="2015" name="Genome Announc.">
        <title>Complete Genome Sequence of the Type Strain Corynebacterium testudinoris DSM 44614, Recovered from Necrotic Lesions in the Mouth of a Tortoise.</title>
        <authorList>
            <person name="Ruckert C."/>
            <person name="Kriete M."/>
            <person name="Jaenicke S."/>
            <person name="Winkler A."/>
            <person name="Tauch A."/>
        </authorList>
    </citation>
    <scope>NUCLEOTIDE SEQUENCE [LARGE SCALE GENOMIC DNA]</scope>
    <source>
        <strain evidence="3 4">DSM 44614</strain>
    </source>
</reference>
<dbReference type="OrthoDB" id="9776021at2"/>
<dbReference type="InterPro" id="IPR027417">
    <property type="entry name" value="P-loop_NTPase"/>
</dbReference>
<dbReference type="CDD" id="cd18032">
    <property type="entry name" value="DEXHc_RE_I_III_res"/>
    <property type="match status" value="1"/>
</dbReference>
<dbReference type="PATRIC" id="fig|136857.5.peg.997"/>
<dbReference type="KEGG" id="cted:CTEST_05015"/>
<dbReference type="REBASE" id="113863">
    <property type="entry name" value="Cte44614ORF5015P"/>
</dbReference>
<accession>A0A0G3H6S0</accession>
<dbReference type="GO" id="GO:0016787">
    <property type="term" value="F:hydrolase activity"/>
    <property type="evidence" value="ECO:0007669"/>
    <property type="project" value="UniProtKB-KW"/>
</dbReference>
<dbReference type="PROSITE" id="PS51192">
    <property type="entry name" value="HELICASE_ATP_BIND_1"/>
    <property type="match status" value="1"/>
</dbReference>
<keyword evidence="3" id="KW-0067">ATP-binding</keyword>
<dbReference type="PANTHER" id="PTHR47396:SF1">
    <property type="entry name" value="ATP-DEPENDENT HELICASE IRC3-RELATED"/>
    <property type="match status" value="1"/>
</dbReference>
<dbReference type="GO" id="GO:0003677">
    <property type="term" value="F:DNA binding"/>
    <property type="evidence" value="ECO:0007669"/>
    <property type="project" value="InterPro"/>
</dbReference>
<dbReference type="STRING" id="136857.CTEST_05015"/>
<dbReference type="Gene3D" id="3.40.50.300">
    <property type="entry name" value="P-loop containing nucleotide triphosphate hydrolases"/>
    <property type="match status" value="2"/>
</dbReference>
<feature type="domain" description="Helicase C-terminal" evidence="2">
    <location>
        <begin position="427"/>
        <end position="599"/>
    </location>
</feature>